<dbReference type="Pfam" id="PF00891">
    <property type="entry name" value="Methyltransf_2"/>
    <property type="match status" value="1"/>
</dbReference>
<evidence type="ECO:0000313" key="6">
    <source>
        <dbReference type="Proteomes" id="UP000008311"/>
    </source>
</evidence>
<evidence type="ECO:0000256" key="3">
    <source>
        <dbReference type="ARBA" id="ARBA00022691"/>
    </source>
</evidence>
<keyword evidence="3" id="KW-0949">S-adenosyl-L-methionine</keyword>
<feature type="domain" description="O-methyltransferase C-terminal" evidence="4">
    <location>
        <begin position="1"/>
        <end position="56"/>
    </location>
</feature>
<protein>
    <submittedName>
        <fullName evidence="5">O-methyltransferase, putative</fullName>
        <ecNumber evidence="5">2.1.1.68</ecNumber>
    </submittedName>
</protein>
<dbReference type="PROSITE" id="PS51683">
    <property type="entry name" value="SAM_OMT_II"/>
    <property type="match status" value="1"/>
</dbReference>
<dbReference type="PANTHER" id="PTHR11746">
    <property type="entry name" value="O-METHYLTRANSFERASE"/>
    <property type="match status" value="1"/>
</dbReference>
<dbReference type="eggNOG" id="KOG3178">
    <property type="taxonomic scope" value="Eukaryota"/>
</dbReference>
<keyword evidence="6" id="KW-1185">Reference proteome</keyword>
<organism evidence="5 6">
    <name type="scientific">Ricinus communis</name>
    <name type="common">Castor bean</name>
    <dbReference type="NCBI Taxonomy" id="3988"/>
    <lineage>
        <taxon>Eukaryota</taxon>
        <taxon>Viridiplantae</taxon>
        <taxon>Streptophyta</taxon>
        <taxon>Embryophyta</taxon>
        <taxon>Tracheophyta</taxon>
        <taxon>Spermatophyta</taxon>
        <taxon>Magnoliopsida</taxon>
        <taxon>eudicotyledons</taxon>
        <taxon>Gunneridae</taxon>
        <taxon>Pentapetalae</taxon>
        <taxon>rosids</taxon>
        <taxon>fabids</taxon>
        <taxon>Malpighiales</taxon>
        <taxon>Euphorbiaceae</taxon>
        <taxon>Acalyphoideae</taxon>
        <taxon>Acalypheae</taxon>
        <taxon>Ricinus</taxon>
    </lineage>
</organism>
<gene>
    <name evidence="5" type="ORF">RCOM_0561340</name>
</gene>
<dbReference type="EC" id="2.1.1.68" evidence="5"/>
<keyword evidence="2 5" id="KW-0808">Transferase</keyword>
<dbReference type="InterPro" id="IPR001077">
    <property type="entry name" value="COMT_C"/>
</dbReference>
<sequence length="75" mass="8208">MTAFEYSGTDQRFNKAFNQAMSEQSSLIMKKILDIYKGFEGLKVLADVGGGVGSILTFRFLNLDGYSMVGAMNIA</sequence>
<dbReference type="SUPFAM" id="SSF53335">
    <property type="entry name" value="S-adenosyl-L-methionine-dependent methyltransferases"/>
    <property type="match status" value="1"/>
</dbReference>
<dbReference type="GO" id="GO:0047763">
    <property type="term" value="F:caffeate O-methyltransferase activity"/>
    <property type="evidence" value="ECO:0007669"/>
    <property type="project" value="UniProtKB-EC"/>
</dbReference>
<reference evidence="6" key="1">
    <citation type="journal article" date="2010" name="Nat. Biotechnol.">
        <title>Draft genome sequence of the oilseed species Ricinus communis.</title>
        <authorList>
            <person name="Chan A.P."/>
            <person name="Crabtree J."/>
            <person name="Zhao Q."/>
            <person name="Lorenzi H."/>
            <person name="Orvis J."/>
            <person name="Puiu D."/>
            <person name="Melake-Berhan A."/>
            <person name="Jones K.M."/>
            <person name="Redman J."/>
            <person name="Chen G."/>
            <person name="Cahoon E.B."/>
            <person name="Gedil M."/>
            <person name="Stanke M."/>
            <person name="Haas B.J."/>
            <person name="Wortman J.R."/>
            <person name="Fraser-Liggett C.M."/>
            <person name="Ravel J."/>
            <person name="Rabinowicz P.D."/>
        </authorList>
    </citation>
    <scope>NUCLEOTIDE SEQUENCE [LARGE SCALE GENOMIC DNA]</scope>
    <source>
        <strain evidence="6">cv. Hale</strain>
    </source>
</reference>
<keyword evidence="1 5" id="KW-0489">Methyltransferase</keyword>
<dbReference type="InterPro" id="IPR016461">
    <property type="entry name" value="COMT-like"/>
</dbReference>
<dbReference type="GO" id="GO:0032259">
    <property type="term" value="P:methylation"/>
    <property type="evidence" value="ECO:0007669"/>
    <property type="project" value="UniProtKB-KW"/>
</dbReference>
<evidence type="ECO:0000256" key="1">
    <source>
        <dbReference type="ARBA" id="ARBA00022603"/>
    </source>
</evidence>
<dbReference type="STRING" id="3988.B9S2S1"/>
<evidence type="ECO:0000256" key="2">
    <source>
        <dbReference type="ARBA" id="ARBA00022679"/>
    </source>
</evidence>
<dbReference type="AlphaFoldDB" id="B9S2S1"/>
<dbReference type="InterPro" id="IPR029063">
    <property type="entry name" value="SAM-dependent_MTases_sf"/>
</dbReference>
<name>B9S2S1_RICCO</name>
<accession>B9S2S1</accession>
<dbReference type="EMBL" id="EQ973853">
    <property type="protein sequence ID" value="EEF42076.1"/>
    <property type="molecule type" value="Genomic_DNA"/>
</dbReference>
<dbReference type="InParanoid" id="B9S2S1"/>
<proteinExistence type="predicted"/>
<dbReference type="Gene3D" id="3.40.50.150">
    <property type="entry name" value="Vaccinia Virus protein VP39"/>
    <property type="match status" value="1"/>
</dbReference>
<evidence type="ECO:0000313" key="5">
    <source>
        <dbReference type="EMBL" id="EEF42076.1"/>
    </source>
</evidence>
<evidence type="ECO:0000259" key="4">
    <source>
        <dbReference type="Pfam" id="PF00891"/>
    </source>
</evidence>
<dbReference type="Proteomes" id="UP000008311">
    <property type="component" value="Unassembled WGS sequence"/>
</dbReference>